<sequence length="197" mass="21900">MPPTPPPPPPPEWPLPKFNIRIEDLAHPGAELFAREIRPLEALRAAVRASFELLYATPANAPTNVKLISLVLRPMDGVAYTFGSQAEKEIHFSLDHIVNSASRAKDEIMGVLVHEVVHCYQYNAKGSAPGGLIEGIADFVRLHSDLAPPHWKRAPAPHDKWDAGYQTTAYFLDWIEERRGKGAIRALKRRAAGYGLR</sequence>
<dbReference type="InterPro" id="IPR007541">
    <property type="entry name" value="Uncharacterised_BSP"/>
</dbReference>
<name>A0A8H7CTE3_9AGAR</name>
<comment type="caution">
    <text evidence="1">The sequence shown here is derived from an EMBL/GenBank/DDBJ whole genome shotgun (WGS) entry which is preliminary data.</text>
</comment>
<dbReference type="EMBL" id="JACAZI010000012">
    <property type="protein sequence ID" value="KAF7347381.1"/>
    <property type="molecule type" value="Genomic_DNA"/>
</dbReference>
<keyword evidence="2" id="KW-1185">Reference proteome</keyword>
<protein>
    <submittedName>
        <fullName evidence="1">Plant basic secretory protein</fullName>
    </submittedName>
</protein>
<proteinExistence type="predicted"/>
<dbReference type="Pfam" id="PF04450">
    <property type="entry name" value="BSP"/>
    <property type="match status" value="1"/>
</dbReference>
<accession>A0A8H7CTE3</accession>
<reference evidence="1" key="1">
    <citation type="submission" date="2020-05" db="EMBL/GenBank/DDBJ databases">
        <title>Mycena genomes resolve the evolution of fungal bioluminescence.</title>
        <authorList>
            <person name="Tsai I.J."/>
        </authorList>
    </citation>
    <scope>NUCLEOTIDE SEQUENCE</scope>
    <source>
        <strain evidence="1">CCC161011</strain>
    </source>
</reference>
<dbReference type="Proteomes" id="UP000620124">
    <property type="component" value="Unassembled WGS sequence"/>
</dbReference>
<evidence type="ECO:0000313" key="1">
    <source>
        <dbReference type="EMBL" id="KAF7347381.1"/>
    </source>
</evidence>
<dbReference type="AlphaFoldDB" id="A0A8H7CTE3"/>
<gene>
    <name evidence="1" type="ORF">MVEN_01493900</name>
</gene>
<dbReference type="PANTHER" id="PTHR33321">
    <property type="match status" value="1"/>
</dbReference>
<dbReference type="OrthoDB" id="891726at2759"/>
<dbReference type="PANTHER" id="PTHR33321:SF12">
    <property type="entry name" value="PLANT BASIC SECRETORY PROTEIN (BSP) FAMILY PROTEIN"/>
    <property type="match status" value="1"/>
</dbReference>
<organism evidence="1 2">
    <name type="scientific">Mycena venus</name>
    <dbReference type="NCBI Taxonomy" id="2733690"/>
    <lineage>
        <taxon>Eukaryota</taxon>
        <taxon>Fungi</taxon>
        <taxon>Dikarya</taxon>
        <taxon>Basidiomycota</taxon>
        <taxon>Agaricomycotina</taxon>
        <taxon>Agaricomycetes</taxon>
        <taxon>Agaricomycetidae</taxon>
        <taxon>Agaricales</taxon>
        <taxon>Marasmiineae</taxon>
        <taxon>Mycenaceae</taxon>
        <taxon>Mycena</taxon>
    </lineage>
</organism>
<evidence type="ECO:0000313" key="2">
    <source>
        <dbReference type="Proteomes" id="UP000620124"/>
    </source>
</evidence>